<dbReference type="EMBL" id="CP069105">
    <property type="protein sequence ID" value="QSS55378.1"/>
    <property type="molecule type" value="Genomic_DNA"/>
</dbReference>
<reference evidence="1" key="1">
    <citation type="submission" date="2021-01" db="EMBL/GenBank/DDBJ databases">
        <title>Chromosome-level genome assembly of a human fungal pathogen reveals clustering of transcriptionally co-regulated genes.</title>
        <authorList>
            <person name="Voorhies M."/>
            <person name="Cohen S."/>
            <person name="Shea T.P."/>
            <person name="Petrus S."/>
            <person name="Munoz J.F."/>
            <person name="Poplawski S."/>
            <person name="Goldman W.E."/>
            <person name="Michael T."/>
            <person name="Cuomo C.A."/>
            <person name="Sil A."/>
            <person name="Beyhan S."/>
        </authorList>
    </citation>
    <scope>NUCLEOTIDE SEQUENCE</scope>
    <source>
        <strain evidence="1">H88</strain>
    </source>
</reference>
<evidence type="ECO:0000313" key="1">
    <source>
        <dbReference type="EMBL" id="QSS55378.1"/>
    </source>
</evidence>
<dbReference type="AlphaFoldDB" id="A0A8A1LM31"/>
<gene>
    <name evidence="1" type="ORF">I7I53_03239</name>
</gene>
<protein>
    <submittedName>
        <fullName evidence="1">Uncharacterized protein</fullName>
    </submittedName>
</protein>
<accession>A0A8A1LM31</accession>
<proteinExistence type="predicted"/>
<sequence>MIILKFSGSSFYLTPLLLSEFWRTVLFSMFGHPILPNRARKVIPLAQTTDGRYTMGEGKEIRSNTLSSSSR</sequence>
<evidence type="ECO:0000313" key="2">
    <source>
        <dbReference type="Proteomes" id="UP000663419"/>
    </source>
</evidence>
<dbReference type="Proteomes" id="UP000663419">
    <property type="component" value="Chromosome 4"/>
</dbReference>
<organism evidence="1 2">
    <name type="scientific">Ajellomyces capsulatus (strain H88)</name>
    <name type="common">Darling's disease fungus</name>
    <name type="synonym">Histoplasma capsulatum</name>
    <dbReference type="NCBI Taxonomy" id="544711"/>
    <lineage>
        <taxon>Eukaryota</taxon>
        <taxon>Fungi</taxon>
        <taxon>Dikarya</taxon>
        <taxon>Ascomycota</taxon>
        <taxon>Pezizomycotina</taxon>
        <taxon>Eurotiomycetes</taxon>
        <taxon>Eurotiomycetidae</taxon>
        <taxon>Onygenales</taxon>
        <taxon>Ajellomycetaceae</taxon>
        <taxon>Histoplasma</taxon>
    </lineage>
</organism>
<name>A0A8A1LM31_AJEC8</name>
<dbReference type="VEuPathDB" id="FungiDB:I7I53_03239"/>